<name>A0A0J7B864_COCIT</name>
<dbReference type="EMBL" id="DS028096">
    <property type="protein sequence ID" value="KMP06167.1"/>
    <property type="molecule type" value="Genomic_DNA"/>
</dbReference>
<accession>A0A0J7B864</accession>
<sequence length="144" mass="16268">MWNGQRHLSPRHPSLQGMQLSISAISIGRKRSGQGDPVTGRKVHTQSRPGHWSTRCTTATEWKYCQETASRKERWSDAHSDALQRRPLVVSAPTDSTRRCQDAKGLEDWRCTTTASSSARRYNKVIAKHKAKQTTLSADWPGRN</sequence>
<gene>
    <name evidence="2" type="ORF">CIRG_05847</name>
</gene>
<proteinExistence type="predicted"/>
<evidence type="ECO:0000313" key="3">
    <source>
        <dbReference type="Proteomes" id="UP000054565"/>
    </source>
</evidence>
<evidence type="ECO:0000256" key="1">
    <source>
        <dbReference type="SAM" id="MobiDB-lite"/>
    </source>
</evidence>
<organism evidence="2 3">
    <name type="scientific">Coccidioides immitis RMSCC 2394</name>
    <dbReference type="NCBI Taxonomy" id="404692"/>
    <lineage>
        <taxon>Eukaryota</taxon>
        <taxon>Fungi</taxon>
        <taxon>Dikarya</taxon>
        <taxon>Ascomycota</taxon>
        <taxon>Pezizomycotina</taxon>
        <taxon>Eurotiomycetes</taxon>
        <taxon>Eurotiomycetidae</taxon>
        <taxon>Onygenales</taxon>
        <taxon>Onygenaceae</taxon>
        <taxon>Coccidioides</taxon>
    </lineage>
</organism>
<dbReference type="AlphaFoldDB" id="A0A0J7B864"/>
<evidence type="ECO:0000313" key="2">
    <source>
        <dbReference type="EMBL" id="KMP06167.1"/>
    </source>
</evidence>
<dbReference type="Proteomes" id="UP000054565">
    <property type="component" value="Unassembled WGS sequence"/>
</dbReference>
<protein>
    <submittedName>
        <fullName evidence="2">Uncharacterized protein</fullName>
    </submittedName>
</protein>
<feature type="region of interest" description="Disordered" evidence="1">
    <location>
        <begin position="29"/>
        <end position="52"/>
    </location>
</feature>
<reference evidence="3" key="1">
    <citation type="journal article" date="2010" name="Genome Res.">
        <title>Population genomic sequencing of Coccidioides fungi reveals recent hybridization and transposon control.</title>
        <authorList>
            <person name="Neafsey D.E."/>
            <person name="Barker B.M."/>
            <person name="Sharpton T.J."/>
            <person name="Stajich J.E."/>
            <person name="Park D.J."/>
            <person name="Whiston E."/>
            <person name="Hung C.-Y."/>
            <person name="McMahan C."/>
            <person name="White J."/>
            <person name="Sykes S."/>
            <person name="Heiman D."/>
            <person name="Young S."/>
            <person name="Zeng Q."/>
            <person name="Abouelleil A."/>
            <person name="Aftuck L."/>
            <person name="Bessette D."/>
            <person name="Brown A."/>
            <person name="FitzGerald M."/>
            <person name="Lui A."/>
            <person name="Macdonald J.P."/>
            <person name="Priest M."/>
            <person name="Orbach M.J."/>
            <person name="Galgiani J.N."/>
            <person name="Kirkland T.N."/>
            <person name="Cole G.T."/>
            <person name="Birren B.W."/>
            <person name="Henn M.R."/>
            <person name="Taylor J.W."/>
            <person name="Rounsley S.D."/>
        </authorList>
    </citation>
    <scope>NUCLEOTIDE SEQUENCE [LARGE SCALE GENOMIC DNA]</scope>
    <source>
        <strain evidence="3">RMSCC 2394</strain>
    </source>
</reference>